<evidence type="ECO:0000313" key="3">
    <source>
        <dbReference type="Proteomes" id="UP001597182"/>
    </source>
</evidence>
<evidence type="ECO:0000256" key="1">
    <source>
        <dbReference type="SAM" id="MobiDB-lite"/>
    </source>
</evidence>
<feature type="compositionally biased region" description="Basic and acidic residues" evidence="1">
    <location>
        <begin position="62"/>
        <end position="74"/>
    </location>
</feature>
<reference evidence="3" key="1">
    <citation type="journal article" date="2019" name="Int. J. Syst. Evol. Microbiol.">
        <title>The Global Catalogue of Microorganisms (GCM) 10K type strain sequencing project: providing services to taxonomists for standard genome sequencing and annotation.</title>
        <authorList>
            <consortium name="The Broad Institute Genomics Platform"/>
            <consortium name="The Broad Institute Genome Sequencing Center for Infectious Disease"/>
            <person name="Wu L."/>
            <person name="Ma J."/>
        </authorList>
    </citation>
    <scope>NUCLEOTIDE SEQUENCE [LARGE SCALE GENOMIC DNA]</scope>
    <source>
        <strain evidence="3">CCUG 49018</strain>
    </source>
</reference>
<proteinExistence type="predicted"/>
<name>A0ABW3VSX4_9PSEU</name>
<feature type="region of interest" description="Disordered" evidence="1">
    <location>
        <begin position="34"/>
        <end position="74"/>
    </location>
</feature>
<organism evidence="2 3">
    <name type="scientific">Pseudonocardia benzenivorans</name>
    <dbReference type="NCBI Taxonomy" id="228005"/>
    <lineage>
        <taxon>Bacteria</taxon>
        <taxon>Bacillati</taxon>
        <taxon>Actinomycetota</taxon>
        <taxon>Actinomycetes</taxon>
        <taxon>Pseudonocardiales</taxon>
        <taxon>Pseudonocardiaceae</taxon>
        <taxon>Pseudonocardia</taxon>
    </lineage>
</organism>
<feature type="non-terminal residue" evidence="2">
    <location>
        <position position="74"/>
    </location>
</feature>
<dbReference type="EMBL" id="JBHTMB010000390">
    <property type="protein sequence ID" value="MFD1238282.1"/>
    <property type="molecule type" value="Genomic_DNA"/>
</dbReference>
<comment type="caution">
    <text evidence="2">The sequence shown here is derived from an EMBL/GenBank/DDBJ whole genome shotgun (WGS) entry which is preliminary data.</text>
</comment>
<gene>
    <name evidence="2" type="ORF">ACFQ34_33825</name>
</gene>
<keyword evidence="3" id="KW-1185">Reference proteome</keyword>
<sequence length="74" mass="8108">MSDKVWITHVSGKVPDAKVPRASLGAWGLCGWSEREDQSDPVEDLDPGSVPELVTDQVDDQEDHHGDGEDAEHE</sequence>
<protein>
    <submittedName>
        <fullName evidence="2">Uncharacterized protein</fullName>
    </submittedName>
</protein>
<dbReference type="RefSeq" id="WP_379653471.1">
    <property type="nucleotide sequence ID" value="NZ_JBHTMB010000390.1"/>
</dbReference>
<accession>A0ABW3VSX4</accession>
<evidence type="ECO:0000313" key="2">
    <source>
        <dbReference type="EMBL" id="MFD1238282.1"/>
    </source>
</evidence>
<dbReference type="Proteomes" id="UP001597182">
    <property type="component" value="Unassembled WGS sequence"/>
</dbReference>